<comment type="function">
    <text evidence="10">Catalyzes the acyloin condensation reaction between C atoms 2 and 3 of pyruvate and glyceraldehyde 3-phosphate to yield 1-deoxy-D-xylulose-5-phosphate (DXP).</text>
</comment>
<keyword evidence="6 10" id="KW-0460">Magnesium</keyword>
<dbReference type="RefSeq" id="WP_345062656.1">
    <property type="nucleotide sequence ID" value="NZ_BAABEX010000008.1"/>
</dbReference>
<keyword evidence="4 10" id="KW-0808">Transferase</keyword>
<gene>
    <name evidence="10 12" type="primary">dxs</name>
    <name evidence="12" type="ORF">GCM10023090_14180</name>
</gene>
<dbReference type="Gene3D" id="3.40.50.920">
    <property type="match status" value="1"/>
</dbReference>
<feature type="binding site" evidence="10">
    <location>
        <position position="179"/>
    </location>
    <ligand>
        <name>Mg(2+)</name>
        <dbReference type="ChEBI" id="CHEBI:18420"/>
    </ligand>
</feature>
<feature type="binding site" evidence="10">
    <location>
        <begin position="119"/>
        <end position="121"/>
    </location>
    <ligand>
        <name>thiamine diphosphate</name>
        <dbReference type="ChEBI" id="CHEBI:58937"/>
    </ligand>
</feature>
<comment type="pathway">
    <text evidence="1 10">Metabolic intermediate biosynthesis; 1-deoxy-D-xylulose 5-phosphate biosynthesis; 1-deoxy-D-xylulose 5-phosphate from D-glyceraldehyde 3-phosphate and pyruvate: step 1/1.</text>
</comment>
<dbReference type="Pfam" id="PF02780">
    <property type="entry name" value="Transketolase_C"/>
    <property type="match status" value="1"/>
</dbReference>
<proteinExistence type="inferred from homology"/>
<evidence type="ECO:0000256" key="3">
    <source>
        <dbReference type="ARBA" id="ARBA00011738"/>
    </source>
</evidence>
<evidence type="ECO:0000256" key="10">
    <source>
        <dbReference type="HAMAP-Rule" id="MF_00315"/>
    </source>
</evidence>
<dbReference type="Gene3D" id="3.40.50.970">
    <property type="match status" value="2"/>
</dbReference>
<comment type="caution">
    <text evidence="12">The sequence shown here is derived from an EMBL/GenBank/DDBJ whole genome shotgun (WGS) entry which is preliminary data.</text>
</comment>
<dbReference type="InterPro" id="IPR020826">
    <property type="entry name" value="Transketolase_BS"/>
</dbReference>
<name>A0ABP8L4Z1_9BURK</name>
<dbReference type="PROSITE" id="PS00802">
    <property type="entry name" value="TRANSKETOLASE_2"/>
    <property type="match status" value="1"/>
</dbReference>
<dbReference type="EC" id="2.2.1.7" evidence="10"/>
<keyword evidence="13" id="KW-1185">Reference proteome</keyword>
<keyword evidence="7 10" id="KW-0784">Thiamine biosynthesis</keyword>
<evidence type="ECO:0000313" key="12">
    <source>
        <dbReference type="EMBL" id="GAA4422745.1"/>
    </source>
</evidence>
<dbReference type="HAMAP" id="MF_00315">
    <property type="entry name" value="DXP_synth"/>
    <property type="match status" value="1"/>
</dbReference>
<evidence type="ECO:0000256" key="8">
    <source>
        <dbReference type="ARBA" id="ARBA00023052"/>
    </source>
</evidence>
<evidence type="ECO:0000259" key="11">
    <source>
        <dbReference type="SMART" id="SM00861"/>
    </source>
</evidence>
<comment type="cofactor">
    <cofactor evidence="10">
        <name>Mg(2+)</name>
        <dbReference type="ChEBI" id="CHEBI:18420"/>
    </cofactor>
    <text evidence="10">Binds 1 Mg(2+) ion per subunit.</text>
</comment>
<dbReference type="InterPro" id="IPR005477">
    <property type="entry name" value="Dxylulose-5-P_synthase"/>
</dbReference>
<dbReference type="SUPFAM" id="SSF52518">
    <property type="entry name" value="Thiamin diphosphate-binding fold (THDP-binding)"/>
    <property type="match status" value="2"/>
</dbReference>
<dbReference type="InterPro" id="IPR009014">
    <property type="entry name" value="Transketo_C/PFOR_II"/>
</dbReference>
<keyword evidence="8 10" id="KW-0786">Thiamine pyrophosphate</keyword>
<comment type="similarity">
    <text evidence="2 10">Belongs to the transketolase family. DXPS subfamily.</text>
</comment>
<dbReference type="PANTHER" id="PTHR43322">
    <property type="entry name" value="1-D-DEOXYXYLULOSE 5-PHOSPHATE SYNTHASE-RELATED"/>
    <property type="match status" value="1"/>
</dbReference>
<feature type="binding site" evidence="10">
    <location>
        <position position="368"/>
    </location>
    <ligand>
        <name>thiamine diphosphate</name>
        <dbReference type="ChEBI" id="CHEBI:58937"/>
    </ligand>
</feature>
<feature type="binding site" evidence="10">
    <location>
        <position position="78"/>
    </location>
    <ligand>
        <name>thiamine diphosphate</name>
        <dbReference type="ChEBI" id="CHEBI:58937"/>
    </ligand>
</feature>
<dbReference type="InterPro" id="IPR005475">
    <property type="entry name" value="Transketolase-like_Pyr-bd"/>
</dbReference>
<evidence type="ECO:0000256" key="7">
    <source>
        <dbReference type="ARBA" id="ARBA00022977"/>
    </source>
</evidence>
<evidence type="ECO:0000256" key="5">
    <source>
        <dbReference type="ARBA" id="ARBA00022723"/>
    </source>
</evidence>
<dbReference type="CDD" id="cd02007">
    <property type="entry name" value="TPP_DXS"/>
    <property type="match status" value="1"/>
</dbReference>
<evidence type="ECO:0000256" key="1">
    <source>
        <dbReference type="ARBA" id="ARBA00004980"/>
    </source>
</evidence>
<dbReference type="InterPro" id="IPR049557">
    <property type="entry name" value="Transketolase_CS"/>
</dbReference>
<comment type="cofactor">
    <cofactor evidence="10">
        <name>thiamine diphosphate</name>
        <dbReference type="ChEBI" id="CHEBI:58937"/>
    </cofactor>
    <text evidence="10">Binds 1 thiamine pyrophosphate per subunit.</text>
</comment>
<feature type="binding site" evidence="10">
    <location>
        <position position="286"/>
    </location>
    <ligand>
        <name>thiamine diphosphate</name>
        <dbReference type="ChEBI" id="CHEBI:58937"/>
    </ligand>
</feature>
<evidence type="ECO:0000256" key="2">
    <source>
        <dbReference type="ARBA" id="ARBA00011081"/>
    </source>
</evidence>
<evidence type="ECO:0000313" key="13">
    <source>
        <dbReference type="Proteomes" id="UP001501788"/>
    </source>
</evidence>
<organism evidence="12 13">
    <name type="scientific">Acidovorax lacteus</name>
    <dbReference type="NCBI Taxonomy" id="1924988"/>
    <lineage>
        <taxon>Bacteria</taxon>
        <taxon>Pseudomonadati</taxon>
        <taxon>Pseudomonadota</taxon>
        <taxon>Betaproteobacteria</taxon>
        <taxon>Burkholderiales</taxon>
        <taxon>Comamonadaceae</taxon>
        <taxon>Acidovorax</taxon>
    </lineage>
</organism>
<evidence type="ECO:0000256" key="6">
    <source>
        <dbReference type="ARBA" id="ARBA00022842"/>
    </source>
</evidence>
<dbReference type="CDD" id="cd07033">
    <property type="entry name" value="TPP_PYR_DXS_TK_like"/>
    <property type="match status" value="1"/>
</dbReference>
<dbReference type="SUPFAM" id="SSF52922">
    <property type="entry name" value="TK C-terminal domain-like"/>
    <property type="match status" value="1"/>
</dbReference>
<sequence>MSTTPYPLLQTINDPADLRQLSRTDLKALATELRAFVLDSVSRTGGHLSSNLGTVELTIALHYVFQTPHDRLVWDVGHQTYPHKILTGRRDRMGTLRQWGGISGFPQRAESPYDTFGTAHSSTSISAALGMALAARRKGEDRHAVAIIGDGAMTAGMAFEALNNAGVADANLLVVLNDNDMSISPPVGALNRYLAQLMSGQFYAAAKNVGKTVLKPVPPLLELAKRFEQQAKGMVVPATLFEKFGFNYIGPIDGHDLDSLIPTLENIKGLKGPQFLHVVTKKGQGYKLAEADPVAYHGPGKFDPSVGLTKPATPPKPTFTQVFGQWLCDMAAQDERLVGITPAMREGSGMVEFERRFPDRYYDVGIAEQHAVTFAGGLACEGVKPVVAIYSTFLQRAYDQLIHDVALQNLPVVFALDRAGLVGADGATHAGAYDIAYVRCIPNMSMACPADERECRQLLSTAFAQNHPVAVRYPRGSGVGVEPLPGLEGLPFGKGEVRRTAGPTQAGRPRIAILAFGTLLYPAMAAGEALDATVANMRWAKPLDTELLQALAQDHDAFVTVEEGCVMGGAGSAVTEALHAAGVVRPVLQLGLPDAFIEHGDPAKLLAMQGLDAAGIERSMRERFLQAARA</sequence>
<feature type="binding site" evidence="10">
    <location>
        <position position="150"/>
    </location>
    <ligand>
        <name>Mg(2+)</name>
        <dbReference type="ChEBI" id="CHEBI:18420"/>
    </ligand>
</feature>
<dbReference type="PROSITE" id="PS00801">
    <property type="entry name" value="TRANSKETOLASE_1"/>
    <property type="match status" value="1"/>
</dbReference>
<keyword evidence="5 10" id="KW-0479">Metal-binding</keyword>
<accession>A0ABP8L4Z1</accession>
<dbReference type="InterPro" id="IPR029061">
    <property type="entry name" value="THDP-binding"/>
</dbReference>
<feature type="domain" description="Transketolase-like pyrimidine-binding" evidence="11">
    <location>
        <begin position="317"/>
        <end position="481"/>
    </location>
</feature>
<comment type="catalytic activity">
    <reaction evidence="10">
        <text>D-glyceraldehyde 3-phosphate + pyruvate + H(+) = 1-deoxy-D-xylulose 5-phosphate + CO2</text>
        <dbReference type="Rhea" id="RHEA:12605"/>
        <dbReference type="ChEBI" id="CHEBI:15361"/>
        <dbReference type="ChEBI" id="CHEBI:15378"/>
        <dbReference type="ChEBI" id="CHEBI:16526"/>
        <dbReference type="ChEBI" id="CHEBI:57792"/>
        <dbReference type="ChEBI" id="CHEBI:59776"/>
        <dbReference type="EC" id="2.2.1.7"/>
    </reaction>
</comment>
<dbReference type="Pfam" id="PF13292">
    <property type="entry name" value="DXP_synthase_N"/>
    <property type="match status" value="1"/>
</dbReference>
<dbReference type="PANTHER" id="PTHR43322:SF5">
    <property type="entry name" value="1-DEOXY-D-XYLULOSE-5-PHOSPHATE SYNTHASE, CHLOROPLASTIC"/>
    <property type="match status" value="1"/>
</dbReference>
<dbReference type="EMBL" id="BAABEX010000008">
    <property type="protein sequence ID" value="GAA4422745.1"/>
    <property type="molecule type" value="Genomic_DNA"/>
</dbReference>
<dbReference type="SMART" id="SM00861">
    <property type="entry name" value="Transket_pyr"/>
    <property type="match status" value="1"/>
</dbReference>
<protein>
    <recommendedName>
        <fullName evidence="10">1-deoxy-D-xylulose-5-phosphate synthase</fullName>
        <ecNumber evidence="10">2.2.1.7</ecNumber>
    </recommendedName>
    <alternativeName>
        <fullName evidence="10">1-deoxyxylulose-5-phosphate synthase</fullName>
        <shortName evidence="10">DXP synthase</shortName>
        <shortName evidence="10">DXPS</shortName>
    </alternativeName>
</protein>
<dbReference type="NCBIfam" id="TIGR00204">
    <property type="entry name" value="dxs"/>
    <property type="match status" value="1"/>
</dbReference>
<feature type="binding site" evidence="10">
    <location>
        <position position="179"/>
    </location>
    <ligand>
        <name>thiamine diphosphate</name>
        <dbReference type="ChEBI" id="CHEBI:58937"/>
    </ligand>
</feature>
<dbReference type="Pfam" id="PF02779">
    <property type="entry name" value="Transket_pyr"/>
    <property type="match status" value="1"/>
</dbReference>
<dbReference type="NCBIfam" id="NF003933">
    <property type="entry name" value="PRK05444.2-2"/>
    <property type="match status" value="1"/>
</dbReference>
<comment type="subunit">
    <text evidence="3 10">Homodimer.</text>
</comment>
<dbReference type="InterPro" id="IPR033248">
    <property type="entry name" value="Transketolase_C"/>
</dbReference>
<evidence type="ECO:0000256" key="4">
    <source>
        <dbReference type="ARBA" id="ARBA00022679"/>
    </source>
</evidence>
<evidence type="ECO:0000256" key="9">
    <source>
        <dbReference type="ARBA" id="ARBA00023229"/>
    </source>
</evidence>
<keyword evidence="9 10" id="KW-0414">Isoprene biosynthesis</keyword>
<feature type="binding site" evidence="10">
    <location>
        <begin position="151"/>
        <end position="152"/>
    </location>
    <ligand>
        <name>thiamine diphosphate</name>
        <dbReference type="ChEBI" id="CHEBI:58937"/>
    </ligand>
</feature>
<reference evidence="13" key="1">
    <citation type="journal article" date="2019" name="Int. J. Syst. Evol. Microbiol.">
        <title>The Global Catalogue of Microorganisms (GCM) 10K type strain sequencing project: providing services to taxonomists for standard genome sequencing and annotation.</title>
        <authorList>
            <consortium name="The Broad Institute Genomics Platform"/>
            <consortium name="The Broad Institute Genome Sequencing Center for Infectious Disease"/>
            <person name="Wu L."/>
            <person name="Ma J."/>
        </authorList>
    </citation>
    <scope>NUCLEOTIDE SEQUENCE [LARGE SCALE GENOMIC DNA]</scope>
    <source>
        <strain evidence="13">JCM 31890</strain>
    </source>
</reference>
<dbReference type="Proteomes" id="UP001501788">
    <property type="component" value="Unassembled WGS sequence"/>
</dbReference>